<accession>A0A0A9HDH2</accession>
<reference evidence="1" key="2">
    <citation type="journal article" date="2015" name="Data Brief">
        <title>Shoot transcriptome of the giant reed, Arundo donax.</title>
        <authorList>
            <person name="Barrero R.A."/>
            <person name="Guerrero F.D."/>
            <person name="Moolhuijzen P."/>
            <person name="Goolsby J.A."/>
            <person name="Tidwell J."/>
            <person name="Bellgard S.E."/>
            <person name="Bellgard M.I."/>
        </authorList>
    </citation>
    <scope>NUCLEOTIDE SEQUENCE</scope>
    <source>
        <tissue evidence="1">Shoot tissue taken approximately 20 cm above the soil surface</tissue>
    </source>
</reference>
<sequence>MIGSSLNIYIKESAKSLKMSSCQNYDRLGNHRFRNCLRLCSILDQQRIFTTGANKKNGTDC</sequence>
<protein>
    <submittedName>
        <fullName evidence="1">Uncharacterized protein</fullName>
    </submittedName>
</protein>
<evidence type="ECO:0000313" key="1">
    <source>
        <dbReference type="EMBL" id="JAE34797.1"/>
    </source>
</evidence>
<dbReference type="EMBL" id="GBRH01163099">
    <property type="protein sequence ID" value="JAE34797.1"/>
    <property type="molecule type" value="Transcribed_RNA"/>
</dbReference>
<reference evidence="1" key="1">
    <citation type="submission" date="2014-09" db="EMBL/GenBank/DDBJ databases">
        <authorList>
            <person name="Magalhaes I.L.F."/>
            <person name="Oliveira U."/>
            <person name="Santos F.R."/>
            <person name="Vidigal T.H.D.A."/>
            <person name="Brescovit A.D."/>
            <person name="Santos A.J."/>
        </authorList>
    </citation>
    <scope>NUCLEOTIDE SEQUENCE</scope>
    <source>
        <tissue evidence="1">Shoot tissue taken approximately 20 cm above the soil surface</tissue>
    </source>
</reference>
<organism evidence="1">
    <name type="scientific">Arundo donax</name>
    <name type="common">Giant reed</name>
    <name type="synonym">Donax arundinaceus</name>
    <dbReference type="NCBI Taxonomy" id="35708"/>
    <lineage>
        <taxon>Eukaryota</taxon>
        <taxon>Viridiplantae</taxon>
        <taxon>Streptophyta</taxon>
        <taxon>Embryophyta</taxon>
        <taxon>Tracheophyta</taxon>
        <taxon>Spermatophyta</taxon>
        <taxon>Magnoliopsida</taxon>
        <taxon>Liliopsida</taxon>
        <taxon>Poales</taxon>
        <taxon>Poaceae</taxon>
        <taxon>PACMAD clade</taxon>
        <taxon>Arundinoideae</taxon>
        <taxon>Arundineae</taxon>
        <taxon>Arundo</taxon>
    </lineage>
</organism>
<name>A0A0A9HDH2_ARUDO</name>
<proteinExistence type="predicted"/>
<dbReference type="AlphaFoldDB" id="A0A0A9HDH2"/>